<reference evidence="3" key="2">
    <citation type="submission" date="2016-01" db="EMBL/GenBank/DDBJ databases">
        <title>Complete genome sequence of Agromyces aureus AR33T and comparison with related organisms.</title>
        <authorList>
            <person name="Corretto E."/>
            <person name="Antonielli L."/>
            <person name="Sessitsch A."/>
            <person name="Brader G."/>
        </authorList>
    </citation>
    <scope>NUCLEOTIDE SEQUENCE [LARGE SCALE GENOMIC DNA]</scope>
    <source>
        <strain evidence="3">AR33</strain>
    </source>
</reference>
<evidence type="ECO:0000256" key="1">
    <source>
        <dbReference type="SAM" id="SignalP"/>
    </source>
</evidence>
<keyword evidence="1" id="KW-0732">Signal</keyword>
<dbReference type="RefSeq" id="WP_067879833.1">
    <property type="nucleotide sequence ID" value="NZ_CP013979.1"/>
</dbReference>
<gene>
    <name evidence="2" type="ORF">ATC03_17280</name>
</gene>
<feature type="signal peptide" evidence="1">
    <location>
        <begin position="1"/>
        <end position="29"/>
    </location>
</feature>
<evidence type="ECO:0008006" key="4">
    <source>
        <dbReference type="Google" id="ProtNLM"/>
    </source>
</evidence>
<feature type="chain" id="PRO_5008249470" description="WxL domain-containing protein" evidence="1">
    <location>
        <begin position="30"/>
        <end position="208"/>
    </location>
</feature>
<evidence type="ECO:0000313" key="3">
    <source>
        <dbReference type="Proteomes" id="UP000078437"/>
    </source>
</evidence>
<accession>A0A191WIQ1</accession>
<dbReference type="OrthoDB" id="3696279at2"/>
<evidence type="ECO:0000313" key="2">
    <source>
        <dbReference type="EMBL" id="ANJ28195.1"/>
    </source>
</evidence>
<dbReference type="Proteomes" id="UP000078437">
    <property type="component" value="Chromosome"/>
</dbReference>
<protein>
    <recommendedName>
        <fullName evidence="4">WxL domain-containing protein</fullName>
    </recommendedName>
</protein>
<reference evidence="2 3" key="1">
    <citation type="journal article" date="2016" name="Int. J. Syst. Evol. Microbiol.">
        <title>Agromyces aureus sp. nov., isolated from the rhizosphere of Salix caprea L. grown in a heavy-metal-contaminated soil.</title>
        <authorList>
            <person name="Corretto E."/>
            <person name="Antonielli L."/>
            <person name="Sessitsch A."/>
            <person name="Compant S."/>
            <person name="Gorfer M."/>
            <person name="Kuffner M."/>
            <person name="Brader G."/>
        </authorList>
    </citation>
    <scope>NUCLEOTIDE SEQUENCE [LARGE SCALE GENOMIC DNA]</scope>
    <source>
        <strain evidence="2 3">AR33</strain>
    </source>
</reference>
<proteinExistence type="predicted"/>
<organism evidence="2 3">
    <name type="scientific">Agromyces aureus</name>
    <dbReference type="NCBI Taxonomy" id="453304"/>
    <lineage>
        <taxon>Bacteria</taxon>
        <taxon>Bacillati</taxon>
        <taxon>Actinomycetota</taxon>
        <taxon>Actinomycetes</taxon>
        <taxon>Micrococcales</taxon>
        <taxon>Microbacteriaceae</taxon>
        <taxon>Agromyces</taxon>
    </lineage>
</organism>
<keyword evidence="3" id="KW-1185">Reference proteome</keyword>
<sequence length="208" mass="21658">MKNMRSAVRGCAIGLGALLLVGVAGVAAAEENHGNGEVDVQVAIPEIVEPGVLAMTVAGTSTTLVEEGSTDTVRQFTGELPTVTITDTRSAEEIPDDAFWYVLGTSSDFVGDAGQPVIEAGHFGWAPHLIDGGESGLVSEGERVDTVMDASADDPFGLVDQELLAMAFDSEELSAEGQWTANADLFLRTPVTVAPGNYAATLTLSLFE</sequence>
<dbReference type="STRING" id="453304.ATC03_17280"/>
<dbReference type="KEGG" id="agy:ATC03_17280"/>
<name>A0A191WIQ1_9MICO</name>
<dbReference type="AlphaFoldDB" id="A0A191WIQ1"/>
<dbReference type="EMBL" id="CP013979">
    <property type="protein sequence ID" value="ANJ28195.1"/>
    <property type="molecule type" value="Genomic_DNA"/>
</dbReference>